<dbReference type="GO" id="GO:0009271">
    <property type="term" value="P:phage shock"/>
    <property type="evidence" value="ECO:0007669"/>
    <property type="project" value="TreeGrafter"/>
</dbReference>
<dbReference type="HOGENOM" id="CLU_056466_3_0_6"/>
<dbReference type="PANTHER" id="PTHR31088">
    <property type="entry name" value="MEMBRANE-ASSOCIATED PROTEIN VIPP1, CHLOROPLASTIC"/>
    <property type="match status" value="1"/>
</dbReference>
<dbReference type="AlphaFoldDB" id="A0A0A7EBC7"/>
<evidence type="ECO:0000313" key="3">
    <source>
        <dbReference type="EMBL" id="AIY63798.1"/>
    </source>
</evidence>
<dbReference type="InterPro" id="IPR007157">
    <property type="entry name" value="PspA_VIPP1"/>
</dbReference>
<proteinExistence type="inferred from homology"/>
<gene>
    <name evidence="3" type="ORF">OM33_00430</name>
</gene>
<accession>A0A0A7EBC7</accession>
<feature type="coiled-coil region" evidence="2">
    <location>
        <begin position="33"/>
        <end position="60"/>
    </location>
</feature>
<dbReference type="NCBIfam" id="TIGR02977">
    <property type="entry name" value="phageshock_pspA"/>
    <property type="match status" value="1"/>
</dbReference>
<evidence type="ECO:0000313" key="4">
    <source>
        <dbReference type="Proteomes" id="UP000030341"/>
    </source>
</evidence>
<dbReference type="PANTHER" id="PTHR31088:SF6">
    <property type="entry name" value="PHAGE SHOCK PROTEIN A"/>
    <property type="match status" value="1"/>
</dbReference>
<dbReference type="EMBL" id="CP009888">
    <property type="protein sequence ID" value="AIY63798.1"/>
    <property type="molecule type" value="Genomic_DNA"/>
</dbReference>
<dbReference type="STRING" id="1348114.OM33_00430"/>
<comment type="similarity">
    <text evidence="1">Belongs to the PspA/Vipp/IM30 family.</text>
</comment>
<protein>
    <submittedName>
        <fullName evidence="3">Phage shock protein</fullName>
    </submittedName>
</protein>
<dbReference type="InterPro" id="IPR014319">
    <property type="entry name" value="Phageshock_PspA"/>
</dbReference>
<feature type="coiled-coil region" evidence="2">
    <location>
        <begin position="122"/>
        <end position="188"/>
    </location>
</feature>
<sequence length="222" mass="25150">MGIFTRLTDIIQANVSAALDRAEDPEKLVRLMVQEMEEALVELRSTSASLIAEKKTLQRKLSKQQSSSDYWHSQAEKAVQKDREDLAKAALIEKQKANKEIDAIAPEIARIDEVLNKVSADSHSLHEKLTQAKAKLKEYQIRSQSAEVRVKAKTQLHSEQIDRALERFAEIEHKVDRIEAQIESYEVTQSSSLKQQFDDLEKDEVLDAELASLKEQVAKKAA</sequence>
<dbReference type="KEGG" id="pseo:OM33_00430"/>
<dbReference type="Proteomes" id="UP000030341">
    <property type="component" value="Chromosome 1"/>
</dbReference>
<dbReference type="OrthoDB" id="9779630at2"/>
<evidence type="ECO:0000256" key="2">
    <source>
        <dbReference type="SAM" id="Coils"/>
    </source>
</evidence>
<organism evidence="3 4">
    <name type="scientific">Pseudoalteromonas piratica</name>
    <dbReference type="NCBI Taxonomy" id="1348114"/>
    <lineage>
        <taxon>Bacteria</taxon>
        <taxon>Pseudomonadati</taxon>
        <taxon>Pseudomonadota</taxon>
        <taxon>Gammaproteobacteria</taxon>
        <taxon>Alteromonadales</taxon>
        <taxon>Pseudoalteromonadaceae</taxon>
        <taxon>Pseudoalteromonas</taxon>
    </lineage>
</organism>
<dbReference type="Pfam" id="PF04012">
    <property type="entry name" value="PspA_IM30"/>
    <property type="match status" value="1"/>
</dbReference>
<evidence type="ECO:0000256" key="1">
    <source>
        <dbReference type="ARBA" id="ARBA00043985"/>
    </source>
</evidence>
<keyword evidence="2" id="KW-0175">Coiled coil</keyword>
<keyword evidence="4" id="KW-1185">Reference proteome</keyword>
<dbReference type="GO" id="GO:0005829">
    <property type="term" value="C:cytosol"/>
    <property type="evidence" value="ECO:0007669"/>
    <property type="project" value="TreeGrafter"/>
</dbReference>
<name>A0A0A7EBC7_9GAMM</name>
<reference evidence="3 4" key="1">
    <citation type="submission" date="2014-11" db="EMBL/GenBank/DDBJ databases">
        <title>Complete Genome Sequence of Pseudoalteromonas sp. Strain OCN003 Isolated from Kaneohe Bay, Oahu, Hawaii.</title>
        <authorList>
            <person name="Beurmann S."/>
            <person name="Videau P."/>
            <person name="Ushijima B."/>
            <person name="Smith A.M."/>
            <person name="Aeby G.S."/>
            <person name="Callahan S.M."/>
            <person name="Belcaid M."/>
        </authorList>
    </citation>
    <scope>NUCLEOTIDE SEQUENCE [LARGE SCALE GENOMIC DNA]</scope>
    <source>
        <strain evidence="3 4">OCN003</strain>
    </source>
</reference>
<dbReference type="eggNOG" id="COG1842">
    <property type="taxonomic scope" value="Bacteria"/>
</dbReference>
<dbReference type="RefSeq" id="WP_038637321.1">
    <property type="nucleotide sequence ID" value="NZ_CP009888.1"/>
</dbReference>